<proteinExistence type="predicted"/>
<dbReference type="GO" id="GO:0042026">
    <property type="term" value="P:protein refolding"/>
    <property type="evidence" value="ECO:0007669"/>
    <property type="project" value="TreeGrafter"/>
</dbReference>
<evidence type="ECO:0000313" key="4">
    <source>
        <dbReference type="Proteomes" id="UP000264062"/>
    </source>
</evidence>
<dbReference type="SMART" id="SM00271">
    <property type="entry name" value="DnaJ"/>
    <property type="match status" value="1"/>
</dbReference>
<accession>A0A350H9S5</accession>
<feature type="domain" description="J" evidence="2">
    <location>
        <begin position="5"/>
        <end position="71"/>
    </location>
</feature>
<evidence type="ECO:0000259" key="2">
    <source>
        <dbReference type="PROSITE" id="PS50076"/>
    </source>
</evidence>
<organism evidence="3 4">
    <name type="scientific">candidate division WOR-3 bacterium</name>
    <dbReference type="NCBI Taxonomy" id="2052148"/>
    <lineage>
        <taxon>Bacteria</taxon>
        <taxon>Bacteria division WOR-3</taxon>
    </lineage>
</organism>
<name>A0A350H9S5_UNCW3</name>
<dbReference type="Gene3D" id="1.10.287.110">
    <property type="entry name" value="DnaJ domain"/>
    <property type="match status" value="1"/>
</dbReference>
<dbReference type="EMBL" id="DMZY01000113">
    <property type="protein sequence ID" value="HAV92291.1"/>
    <property type="molecule type" value="Genomic_DNA"/>
</dbReference>
<dbReference type="InterPro" id="IPR001623">
    <property type="entry name" value="DnaJ_domain"/>
</dbReference>
<sequence>MSGKDYYKTLEIEKNASPDEIKKAYRALAKKYHPDLNRENKAEAEKKFKEVSEAYEVLIDPKKKSIYDQYGYEGVSQQFGQEGFRWENFSHFDDISDIFGDFF</sequence>
<dbReference type="PROSITE" id="PS00636">
    <property type="entry name" value="DNAJ_1"/>
    <property type="match status" value="1"/>
</dbReference>
<dbReference type="InterPro" id="IPR036869">
    <property type="entry name" value="J_dom_sf"/>
</dbReference>
<dbReference type="PANTHER" id="PTHR43096">
    <property type="entry name" value="DNAJ HOMOLOG 1, MITOCHONDRIAL-RELATED"/>
    <property type="match status" value="1"/>
</dbReference>
<dbReference type="AlphaFoldDB" id="A0A350H9S5"/>
<dbReference type="PANTHER" id="PTHR43096:SF52">
    <property type="entry name" value="DNAJ HOMOLOG 1, MITOCHONDRIAL-RELATED"/>
    <property type="match status" value="1"/>
</dbReference>
<gene>
    <name evidence="3" type="ORF">DCW38_03825</name>
</gene>
<protein>
    <submittedName>
        <fullName evidence="3">Molecular chaperone DnaJ</fullName>
    </submittedName>
</protein>
<comment type="caution">
    <text evidence="3">The sequence shown here is derived from an EMBL/GenBank/DDBJ whole genome shotgun (WGS) entry which is preliminary data.</text>
</comment>
<feature type="non-terminal residue" evidence="3">
    <location>
        <position position="103"/>
    </location>
</feature>
<dbReference type="GO" id="GO:0051082">
    <property type="term" value="F:unfolded protein binding"/>
    <property type="evidence" value="ECO:0007669"/>
    <property type="project" value="TreeGrafter"/>
</dbReference>
<dbReference type="GO" id="GO:0005737">
    <property type="term" value="C:cytoplasm"/>
    <property type="evidence" value="ECO:0007669"/>
    <property type="project" value="TreeGrafter"/>
</dbReference>
<evidence type="ECO:0000313" key="3">
    <source>
        <dbReference type="EMBL" id="HAV92291.1"/>
    </source>
</evidence>
<dbReference type="Proteomes" id="UP000264062">
    <property type="component" value="Unassembled WGS sequence"/>
</dbReference>
<evidence type="ECO:0000256" key="1">
    <source>
        <dbReference type="ARBA" id="ARBA00023186"/>
    </source>
</evidence>
<dbReference type="InterPro" id="IPR018253">
    <property type="entry name" value="DnaJ_domain_CS"/>
</dbReference>
<dbReference type="PROSITE" id="PS50076">
    <property type="entry name" value="DNAJ_2"/>
    <property type="match status" value="1"/>
</dbReference>
<reference evidence="3 4" key="1">
    <citation type="journal article" date="2018" name="Nat. Biotechnol.">
        <title>A standardized bacterial taxonomy based on genome phylogeny substantially revises the tree of life.</title>
        <authorList>
            <person name="Parks D.H."/>
            <person name="Chuvochina M."/>
            <person name="Waite D.W."/>
            <person name="Rinke C."/>
            <person name="Skarshewski A."/>
            <person name="Chaumeil P.A."/>
            <person name="Hugenholtz P."/>
        </authorList>
    </citation>
    <scope>NUCLEOTIDE SEQUENCE [LARGE SCALE GENOMIC DNA]</scope>
    <source>
        <strain evidence="3">UBA9956</strain>
    </source>
</reference>
<dbReference type="SUPFAM" id="SSF46565">
    <property type="entry name" value="Chaperone J-domain"/>
    <property type="match status" value="1"/>
</dbReference>
<keyword evidence="1" id="KW-0143">Chaperone</keyword>
<dbReference type="PRINTS" id="PR00625">
    <property type="entry name" value="JDOMAIN"/>
</dbReference>
<dbReference type="Pfam" id="PF00226">
    <property type="entry name" value="DnaJ"/>
    <property type="match status" value="1"/>
</dbReference>
<dbReference type="CDD" id="cd06257">
    <property type="entry name" value="DnaJ"/>
    <property type="match status" value="1"/>
</dbReference>